<organism evidence="2 3">
    <name type="scientific">Candidatus Mcinerneyibacterium aminivorans</name>
    <dbReference type="NCBI Taxonomy" id="2703815"/>
    <lineage>
        <taxon>Bacteria</taxon>
        <taxon>Candidatus Macinerneyibacteriota</taxon>
        <taxon>Candidatus Mcinerneyibacteria</taxon>
        <taxon>Candidatus Mcinerneyibacteriales</taxon>
        <taxon>Candidatus Mcinerneyibacteriaceae</taxon>
        <taxon>Candidatus Mcinerneyibacterium</taxon>
    </lineage>
</organism>
<dbReference type="Proteomes" id="UP000324143">
    <property type="component" value="Unassembled WGS sequence"/>
</dbReference>
<accession>A0A5D0MGY2</accession>
<reference evidence="2" key="1">
    <citation type="submission" date="2019-08" db="EMBL/GenBank/DDBJ databases">
        <title>Genomic characterization of a novel candidate phylum (ARYD3) from a high temperature, high salinity tertiary oil reservoir in north central Oklahoma, USA.</title>
        <authorList>
            <person name="Youssef N.H."/>
            <person name="Yadav A."/>
            <person name="Elshahed M.S."/>
        </authorList>
    </citation>
    <scope>NUCLEOTIDE SEQUENCE [LARGE SCALE GENOMIC DNA]</scope>
    <source>
        <strain evidence="2">ARYD3</strain>
    </source>
</reference>
<keyword evidence="1" id="KW-0732">Signal</keyword>
<gene>
    <name evidence="2" type="ORF">FXF47_08865</name>
</gene>
<comment type="caution">
    <text evidence="2">The sequence shown here is derived from an EMBL/GenBank/DDBJ whole genome shotgun (WGS) entry which is preliminary data.</text>
</comment>
<evidence type="ECO:0000313" key="3">
    <source>
        <dbReference type="Proteomes" id="UP000324143"/>
    </source>
</evidence>
<sequence>MRKLAIIILIFVFLASFSVVFGAEDSSDDVVSDSILKKLKITGNFKMVTKYQEAFATPLDSPSFGVFERASANYRASENFRAVGNINFSLGKLGESKWFGVMQLKFDANDPDVEHEVGSNEKVEEIVELDNFFIMYRPFAVDGKRPFGVSVGVQTVVPTANAAYTHYFEGDVDEDFIFYTASGLTSVPMAQIDFHIDKNTGVGAALARGAGDITKIGTGMNENSALNKILWIEAKRWNFQMNSAIQFISGEGGGTDLTMTEEENRIYEYQGKYDHKIYNGSISYKMFGLKPYVGYTAVWGDEVPSEGQKARTISGNFTTMGINVDMEKIGFFGKLFADYTVSDTDKFDGLQGLPEGTLAQALSQSGNPSLEALAPTFTDYGGNSEVIYAISRFDNAYHFEYSINLRKNLKLSAFYYELMAKNDNTMSDQAVQEDIAQALQEEAGMDATTAAGVAAQIMAGGLSNQMDQIRKFSEWTHTYSVGMSLEYSF</sequence>
<dbReference type="EMBL" id="VSIX01000129">
    <property type="protein sequence ID" value="TYB30508.1"/>
    <property type="molecule type" value="Genomic_DNA"/>
</dbReference>
<protein>
    <submittedName>
        <fullName evidence="2">Uncharacterized protein</fullName>
    </submittedName>
</protein>
<dbReference type="AlphaFoldDB" id="A0A5D0MGY2"/>
<keyword evidence="3" id="KW-1185">Reference proteome</keyword>
<name>A0A5D0MGY2_9BACT</name>
<feature type="chain" id="PRO_5022777800" evidence="1">
    <location>
        <begin position="23"/>
        <end position="489"/>
    </location>
</feature>
<feature type="signal peptide" evidence="1">
    <location>
        <begin position="1"/>
        <end position="22"/>
    </location>
</feature>
<evidence type="ECO:0000313" key="2">
    <source>
        <dbReference type="EMBL" id="TYB30508.1"/>
    </source>
</evidence>
<evidence type="ECO:0000256" key="1">
    <source>
        <dbReference type="SAM" id="SignalP"/>
    </source>
</evidence>
<proteinExistence type="predicted"/>